<name>A0A0F9KWU8_9ZZZZ</name>
<comment type="caution">
    <text evidence="1">The sequence shown here is derived from an EMBL/GenBank/DDBJ whole genome shotgun (WGS) entry which is preliminary data.</text>
</comment>
<protein>
    <submittedName>
        <fullName evidence="1">Uncharacterized protein</fullName>
    </submittedName>
</protein>
<proteinExistence type="predicted"/>
<reference evidence="1" key="1">
    <citation type="journal article" date="2015" name="Nature">
        <title>Complex archaea that bridge the gap between prokaryotes and eukaryotes.</title>
        <authorList>
            <person name="Spang A."/>
            <person name="Saw J.H."/>
            <person name="Jorgensen S.L."/>
            <person name="Zaremba-Niedzwiedzka K."/>
            <person name="Martijn J."/>
            <person name="Lind A.E."/>
            <person name="van Eijk R."/>
            <person name="Schleper C."/>
            <person name="Guy L."/>
            <person name="Ettema T.J."/>
        </authorList>
    </citation>
    <scope>NUCLEOTIDE SEQUENCE</scope>
</reference>
<dbReference type="AlphaFoldDB" id="A0A0F9KWU8"/>
<evidence type="ECO:0000313" key="1">
    <source>
        <dbReference type="EMBL" id="KKM86789.1"/>
    </source>
</evidence>
<dbReference type="EMBL" id="LAZR01007200">
    <property type="protein sequence ID" value="KKM86789.1"/>
    <property type="molecule type" value="Genomic_DNA"/>
</dbReference>
<organism evidence="1">
    <name type="scientific">marine sediment metagenome</name>
    <dbReference type="NCBI Taxonomy" id="412755"/>
    <lineage>
        <taxon>unclassified sequences</taxon>
        <taxon>metagenomes</taxon>
        <taxon>ecological metagenomes</taxon>
    </lineage>
</organism>
<sequence length="96" mass="11069">MRKTKIKVPLVAVIWRDACHAMNPTRDSIEPPWVVDCGFVIKENKDHIVLVRQFFDDGFPRHSMTILRSNIKWVQKVGTVSLPDHFRSPGLGDEDE</sequence>
<gene>
    <name evidence="1" type="ORF">LCGC14_1275520</name>
</gene>
<accession>A0A0F9KWU8</accession>